<dbReference type="Gene3D" id="3.40.50.970">
    <property type="match status" value="2"/>
</dbReference>
<dbReference type="Pfam" id="PF02779">
    <property type="entry name" value="Transket_pyr"/>
    <property type="match status" value="1"/>
</dbReference>
<dbReference type="NCBIfam" id="TIGR00232">
    <property type="entry name" value="tktlase_bact"/>
    <property type="match status" value="1"/>
</dbReference>
<dbReference type="InterPro" id="IPR009014">
    <property type="entry name" value="Transketo_C/PFOR_II"/>
</dbReference>
<dbReference type="PROSITE" id="PS50222">
    <property type="entry name" value="EF_HAND_2"/>
    <property type="match status" value="1"/>
</dbReference>
<gene>
    <name evidence="13" type="ORF">UFOPK2809_00050</name>
</gene>
<dbReference type="InterPro" id="IPR005478">
    <property type="entry name" value="Transketolase_bac-like"/>
</dbReference>
<dbReference type="Gene3D" id="3.40.50.920">
    <property type="match status" value="1"/>
</dbReference>
<keyword evidence="7" id="KW-0479">Metal-binding</keyword>
<evidence type="ECO:0000259" key="12">
    <source>
        <dbReference type="PROSITE" id="PS50222"/>
    </source>
</evidence>
<dbReference type="GO" id="GO:0004802">
    <property type="term" value="F:transketolase activity"/>
    <property type="evidence" value="ECO:0007669"/>
    <property type="project" value="UniProtKB-EC"/>
</dbReference>
<evidence type="ECO:0000256" key="5">
    <source>
        <dbReference type="ARBA" id="ARBA00013152"/>
    </source>
</evidence>
<sequence>MSEPLNWDPIDDDAVRHLRALAMDAVQKVGNGHPGTAMSLAPVAYLLFTHILRHDPNDPNWLGRDRFVLSAGHSSLTLYSQLFLSGYGLTMEDLREFRTWGSRTPGHPEHGHTAGVETTTGPLGQGLSTAVGMAMGARYERGLFDPDAAPGKSPFDHRVWVIASDGDLEEGITSEASSLAGTQGLSNLTVMWDDNHISIEGDTAVAFTENVVERYAAYHWAIHEVDRNEDGSVDVAQLYHAMQAAAAEKLRPTFIRVRTTIGWPAPHAQNTAKSHGSALGAEEVAATKVVLGLDPSETFAFPDTLLATVRSRLTQRVVAARSTWESSYQSWRAAQPDRAALLDRLRAGELPPGFDSAFPSYEIESSVSTRKASGEAINSVAAVMPELWGGSADLAESNNTTIEGGKSFLPSTSKAPDASQYGRILHFGIREHAMGAILNGISLDGLTRVFGGTFMVFSDYMRGAVRLSALMQTSVTFVWTHDSIGLGEDGPTHQPIEHLWSLRALPGLSVVRPADANETSAAWHTTLRSRRPVGLILTRQNVPTLVSAELARTGVARGGYILADSSSPAVLLMATGSEVQLVLEAHLALATDGISSRVISMPCLEWFDEQDQAYRDSVLLPMVKARVAVEAGATLGWWRYVGDHGRVIGIDHFGASADQAVLYHEFGITAEAIVAAAKSSLGA</sequence>
<evidence type="ECO:0000256" key="11">
    <source>
        <dbReference type="SAM" id="MobiDB-lite"/>
    </source>
</evidence>
<dbReference type="SMART" id="SM00861">
    <property type="entry name" value="Transket_pyr"/>
    <property type="match status" value="1"/>
</dbReference>
<dbReference type="InterPro" id="IPR005474">
    <property type="entry name" value="Transketolase_N"/>
</dbReference>
<dbReference type="FunFam" id="3.40.50.920:FF:000003">
    <property type="entry name" value="Transketolase"/>
    <property type="match status" value="1"/>
</dbReference>
<dbReference type="CDD" id="cd02012">
    <property type="entry name" value="TPP_TK"/>
    <property type="match status" value="1"/>
</dbReference>
<dbReference type="PANTHER" id="PTHR43522:SF2">
    <property type="entry name" value="TRANSKETOLASE 1-RELATED"/>
    <property type="match status" value="1"/>
</dbReference>
<comment type="similarity">
    <text evidence="3">Belongs to the transketolase family.</text>
</comment>
<dbReference type="GO" id="GO:0006098">
    <property type="term" value="P:pentose-phosphate shunt"/>
    <property type="evidence" value="ECO:0007669"/>
    <property type="project" value="TreeGrafter"/>
</dbReference>
<dbReference type="InterPro" id="IPR055152">
    <property type="entry name" value="Transketolase-like_C_2"/>
</dbReference>
<dbReference type="PANTHER" id="PTHR43522">
    <property type="entry name" value="TRANSKETOLASE"/>
    <property type="match status" value="1"/>
</dbReference>
<evidence type="ECO:0000256" key="7">
    <source>
        <dbReference type="ARBA" id="ARBA00022723"/>
    </source>
</evidence>
<dbReference type="PROSITE" id="PS00801">
    <property type="entry name" value="TRANSKETOLASE_1"/>
    <property type="match status" value="1"/>
</dbReference>
<evidence type="ECO:0000256" key="10">
    <source>
        <dbReference type="ARBA" id="ARBA00049473"/>
    </source>
</evidence>
<evidence type="ECO:0000256" key="6">
    <source>
        <dbReference type="ARBA" id="ARBA00022679"/>
    </source>
</evidence>
<feature type="domain" description="EF-hand" evidence="12">
    <location>
        <begin position="213"/>
        <end position="248"/>
    </location>
</feature>
<name>A0A6J6SMZ4_9ZZZZ</name>
<comment type="cofactor">
    <cofactor evidence="1">
        <name>Mg(2+)</name>
        <dbReference type="ChEBI" id="CHEBI:18420"/>
    </cofactor>
</comment>
<dbReference type="InterPro" id="IPR029061">
    <property type="entry name" value="THDP-binding"/>
</dbReference>
<proteinExistence type="inferred from homology"/>
<organism evidence="13">
    <name type="scientific">freshwater metagenome</name>
    <dbReference type="NCBI Taxonomy" id="449393"/>
    <lineage>
        <taxon>unclassified sequences</taxon>
        <taxon>metagenomes</taxon>
        <taxon>ecological metagenomes</taxon>
    </lineage>
</organism>
<dbReference type="SUPFAM" id="SSF52518">
    <property type="entry name" value="Thiamin diphosphate-binding fold (THDP-binding)"/>
    <property type="match status" value="2"/>
</dbReference>
<dbReference type="FunFam" id="3.40.50.970:FF:000004">
    <property type="entry name" value="Transketolase"/>
    <property type="match status" value="1"/>
</dbReference>
<dbReference type="InterPro" id="IPR005475">
    <property type="entry name" value="Transketolase-like_Pyr-bd"/>
</dbReference>
<dbReference type="EC" id="2.2.1.1" evidence="5"/>
<keyword evidence="8" id="KW-0460">Magnesium</keyword>
<comment type="subunit">
    <text evidence="4">Homodimer.</text>
</comment>
<dbReference type="GO" id="GO:0005829">
    <property type="term" value="C:cytosol"/>
    <property type="evidence" value="ECO:0007669"/>
    <property type="project" value="TreeGrafter"/>
</dbReference>
<dbReference type="AlphaFoldDB" id="A0A6J6SMZ4"/>
<accession>A0A6J6SMZ4</accession>
<dbReference type="EMBL" id="CAEZZA010000003">
    <property type="protein sequence ID" value="CAB4736262.1"/>
    <property type="molecule type" value="Genomic_DNA"/>
</dbReference>
<comment type="cofactor">
    <cofactor evidence="2">
        <name>thiamine diphosphate</name>
        <dbReference type="ChEBI" id="CHEBI:58937"/>
    </cofactor>
</comment>
<keyword evidence="6" id="KW-0808">Transferase</keyword>
<evidence type="ECO:0000256" key="3">
    <source>
        <dbReference type="ARBA" id="ARBA00007131"/>
    </source>
</evidence>
<dbReference type="Pfam" id="PF00456">
    <property type="entry name" value="Transketolase_N"/>
    <property type="match status" value="1"/>
</dbReference>
<dbReference type="InterPro" id="IPR033247">
    <property type="entry name" value="Transketolase_fam"/>
</dbReference>
<dbReference type="SUPFAM" id="SSF52922">
    <property type="entry name" value="TK C-terminal domain-like"/>
    <property type="match status" value="1"/>
</dbReference>
<evidence type="ECO:0000256" key="8">
    <source>
        <dbReference type="ARBA" id="ARBA00022842"/>
    </source>
</evidence>
<dbReference type="Pfam" id="PF22613">
    <property type="entry name" value="Transketolase_C_1"/>
    <property type="match status" value="1"/>
</dbReference>
<evidence type="ECO:0000256" key="9">
    <source>
        <dbReference type="ARBA" id="ARBA00023052"/>
    </source>
</evidence>
<comment type="catalytic activity">
    <reaction evidence="10">
        <text>D-sedoheptulose 7-phosphate + D-glyceraldehyde 3-phosphate = aldehydo-D-ribose 5-phosphate + D-xylulose 5-phosphate</text>
        <dbReference type="Rhea" id="RHEA:10508"/>
        <dbReference type="ChEBI" id="CHEBI:57483"/>
        <dbReference type="ChEBI" id="CHEBI:57737"/>
        <dbReference type="ChEBI" id="CHEBI:58273"/>
        <dbReference type="ChEBI" id="CHEBI:59776"/>
        <dbReference type="EC" id="2.2.1.1"/>
    </reaction>
</comment>
<dbReference type="InterPro" id="IPR002048">
    <property type="entry name" value="EF_hand_dom"/>
</dbReference>
<feature type="region of interest" description="Disordered" evidence="11">
    <location>
        <begin position="103"/>
        <end position="123"/>
    </location>
</feature>
<dbReference type="InterPro" id="IPR049557">
    <property type="entry name" value="Transketolase_CS"/>
</dbReference>
<evidence type="ECO:0000256" key="4">
    <source>
        <dbReference type="ARBA" id="ARBA00011738"/>
    </source>
</evidence>
<evidence type="ECO:0000256" key="1">
    <source>
        <dbReference type="ARBA" id="ARBA00001946"/>
    </source>
</evidence>
<dbReference type="CDD" id="cd07033">
    <property type="entry name" value="TPP_PYR_DXS_TK_like"/>
    <property type="match status" value="1"/>
</dbReference>
<keyword evidence="9" id="KW-0786">Thiamine pyrophosphate</keyword>
<dbReference type="FunFam" id="3.40.50.970:FF:000003">
    <property type="entry name" value="Transketolase"/>
    <property type="match status" value="1"/>
</dbReference>
<dbReference type="GO" id="GO:0005509">
    <property type="term" value="F:calcium ion binding"/>
    <property type="evidence" value="ECO:0007669"/>
    <property type="project" value="InterPro"/>
</dbReference>
<evidence type="ECO:0000256" key="2">
    <source>
        <dbReference type="ARBA" id="ARBA00001964"/>
    </source>
</evidence>
<evidence type="ECO:0000313" key="13">
    <source>
        <dbReference type="EMBL" id="CAB4736262.1"/>
    </source>
</evidence>
<protein>
    <recommendedName>
        <fullName evidence="5">transketolase</fullName>
        <ecNumber evidence="5">2.2.1.1</ecNumber>
    </recommendedName>
</protein>
<reference evidence="13" key="1">
    <citation type="submission" date="2020-05" db="EMBL/GenBank/DDBJ databases">
        <authorList>
            <person name="Chiriac C."/>
            <person name="Salcher M."/>
            <person name="Ghai R."/>
            <person name="Kavagutti S V."/>
        </authorList>
    </citation>
    <scope>NUCLEOTIDE SEQUENCE</scope>
</reference>